<dbReference type="InterPro" id="IPR032795">
    <property type="entry name" value="DUF3741-assoc"/>
</dbReference>
<protein>
    <recommendedName>
        <fullName evidence="6">DUF4378 domain-containing protein</fullName>
    </recommendedName>
</protein>
<feature type="compositionally biased region" description="Polar residues" evidence="1">
    <location>
        <begin position="122"/>
        <end position="133"/>
    </location>
</feature>
<evidence type="ECO:0000259" key="2">
    <source>
        <dbReference type="Pfam" id="PF14309"/>
    </source>
</evidence>
<feature type="region of interest" description="Disordered" evidence="1">
    <location>
        <begin position="413"/>
        <end position="451"/>
    </location>
</feature>
<keyword evidence="5" id="KW-1185">Reference proteome</keyword>
<organism evidence="4 5">
    <name type="scientific">Cinchona calisaya</name>
    <dbReference type="NCBI Taxonomy" id="153742"/>
    <lineage>
        <taxon>Eukaryota</taxon>
        <taxon>Viridiplantae</taxon>
        <taxon>Streptophyta</taxon>
        <taxon>Embryophyta</taxon>
        <taxon>Tracheophyta</taxon>
        <taxon>Spermatophyta</taxon>
        <taxon>Magnoliopsida</taxon>
        <taxon>eudicotyledons</taxon>
        <taxon>Gunneridae</taxon>
        <taxon>Pentapetalae</taxon>
        <taxon>asterids</taxon>
        <taxon>lamiids</taxon>
        <taxon>Gentianales</taxon>
        <taxon>Rubiaceae</taxon>
        <taxon>Cinchonoideae</taxon>
        <taxon>Cinchoneae</taxon>
        <taxon>Cinchona</taxon>
    </lineage>
</organism>
<feature type="domain" description="DUF4378" evidence="2">
    <location>
        <begin position="584"/>
        <end position="743"/>
    </location>
</feature>
<dbReference type="Proteomes" id="UP001630127">
    <property type="component" value="Unassembled WGS sequence"/>
</dbReference>
<feature type="domain" description="DUF3741" evidence="3">
    <location>
        <begin position="151"/>
        <end position="172"/>
    </location>
</feature>
<feature type="compositionally biased region" description="Low complexity" evidence="1">
    <location>
        <begin position="176"/>
        <end position="189"/>
    </location>
</feature>
<comment type="caution">
    <text evidence="4">The sequence shown here is derived from an EMBL/GenBank/DDBJ whole genome shotgun (WGS) entry which is preliminary data.</text>
</comment>
<proteinExistence type="predicted"/>
<dbReference type="EMBL" id="JBJUIK010000008">
    <property type="protein sequence ID" value="KAL3521481.1"/>
    <property type="molecule type" value="Genomic_DNA"/>
</dbReference>
<evidence type="ECO:0008006" key="6">
    <source>
        <dbReference type="Google" id="ProtNLM"/>
    </source>
</evidence>
<dbReference type="InterPro" id="IPR025486">
    <property type="entry name" value="DUF4378"/>
</dbReference>
<dbReference type="PANTHER" id="PTHR37751:SF1">
    <property type="entry name" value="LOW PROTEIN: M-PHASE INDUCER PHOSPHATASE-LIKE PROTEIN"/>
    <property type="match status" value="1"/>
</dbReference>
<gene>
    <name evidence="4" type="ORF">ACH5RR_019630</name>
</gene>
<evidence type="ECO:0000313" key="4">
    <source>
        <dbReference type="EMBL" id="KAL3521481.1"/>
    </source>
</evidence>
<reference evidence="4 5" key="1">
    <citation type="submission" date="2024-11" db="EMBL/GenBank/DDBJ databases">
        <title>A near-complete genome assembly of Cinchona calisaya.</title>
        <authorList>
            <person name="Lian D.C."/>
            <person name="Zhao X.W."/>
            <person name="Wei L."/>
        </authorList>
    </citation>
    <scope>NUCLEOTIDE SEQUENCE [LARGE SCALE GENOMIC DNA]</scope>
    <source>
        <tissue evidence="4">Nenye</tissue>
    </source>
</reference>
<feature type="region of interest" description="Disordered" evidence="1">
    <location>
        <begin position="1"/>
        <end position="28"/>
    </location>
</feature>
<dbReference type="PANTHER" id="PTHR37751">
    <property type="entry name" value="LOW PROTEIN: M-PHASE INDUCER PHOSPHATASE-LIKE PROTEIN"/>
    <property type="match status" value="1"/>
</dbReference>
<dbReference type="AlphaFoldDB" id="A0ABD2ZPW7"/>
<evidence type="ECO:0000313" key="5">
    <source>
        <dbReference type="Proteomes" id="UP001630127"/>
    </source>
</evidence>
<evidence type="ECO:0000256" key="1">
    <source>
        <dbReference type="SAM" id="MobiDB-lite"/>
    </source>
</evidence>
<evidence type="ECO:0000259" key="3">
    <source>
        <dbReference type="Pfam" id="PF14383"/>
    </source>
</evidence>
<feature type="region of interest" description="Disordered" evidence="1">
    <location>
        <begin position="558"/>
        <end position="578"/>
    </location>
</feature>
<feature type="region of interest" description="Disordered" evidence="1">
    <location>
        <begin position="168"/>
        <end position="201"/>
    </location>
</feature>
<name>A0ABD2ZPW7_9GENT</name>
<dbReference type="Pfam" id="PF14309">
    <property type="entry name" value="DUF4378"/>
    <property type="match status" value="1"/>
</dbReference>
<feature type="region of interest" description="Disordered" evidence="1">
    <location>
        <begin position="122"/>
        <end position="153"/>
    </location>
</feature>
<feature type="compositionally biased region" description="Low complexity" evidence="1">
    <location>
        <begin position="413"/>
        <end position="423"/>
    </location>
</feature>
<dbReference type="Pfam" id="PF14383">
    <property type="entry name" value="VARLMGL"/>
    <property type="match status" value="1"/>
</dbReference>
<accession>A0ABD2ZPW7</accession>
<sequence>MGKEWLFWGGKSTKKGRSGGRGGGDKLQASAAPTGCMCAVLQIFDLHHFPFALHNHHQPSFKPSGPFLQDEPTVRKGLEAPRNSLELEEPLKEAPAAGSLSSTIKQEENLNISVNIQIKTSCENKSPRASTSKARTDDYISSEYSPGGGAAGTKTPTLVARLMGIDQLPESTGSPSLHSSTLNSLTNTHMHPQGQSQRREQNSQLIISRQYHHHHHGRSCGSNQYYHRSILDNDITMGGSGTLSLPETPRISSARRSDVEHRLSLQINKENLSGDQEFEFSAYTAKKLARRISESRREDDNCRRGSDYARQIVKQVKESVSGRKVGRDITNMRDDNDNVVLLKPNKPSTNNKVVSARLLLGDESCQSKQSTTPSCSPRLLEYPKNKHVTKTQTCQYSQEQIQLKPKPLPVVPTVQQEQPNQQQNSAVKKCKKDGSEKYNSRSLKKPPQVSDAIKNRKEEPFIRSSTTNNKVNVTDKKCKKTPLSNELLNISAVPTLLQVKKDIPFPATKLSDKQASDSQTWKRSTQTLSSCLSQSYKQQQQKKEVTQKSTFQENIQEDRCCSNSTSTSTSPGDKASSEEEYQYYIERILKRTGIDKSTPIALAKWYSSSHPLDPSIFHYIELFHPTTIITTPFSTSLNKDSKLMLRCNRRLVFQLVDELLAEILRNPCCPSRGSDLIDKLCTRIKKFPEANCQVLEDIDALVDTELRCKSKSFQLGEEEDEKEQGERIVWEIERQILESLLHETAMEVAYG</sequence>